<reference evidence="4" key="2">
    <citation type="journal article" date="2021" name="PeerJ">
        <title>Extensive microbial diversity within the chicken gut microbiome revealed by metagenomics and culture.</title>
        <authorList>
            <person name="Gilroy R."/>
            <person name="Ravi A."/>
            <person name="Getino M."/>
            <person name="Pursley I."/>
            <person name="Horton D.L."/>
            <person name="Alikhan N.F."/>
            <person name="Baker D."/>
            <person name="Gharbi K."/>
            <person name="Hall N."/>
            <person name="Watson M."/>
            <person name="Adriaenssens E.M."/>
            <person name="Foster-Nyarko E."/>
            <person name="Jarju S."/>
            <person name="Secka A."/>
            <person name="Antonio M."/>
            <person name="Oren A."/>
            <person name="Chaudhuri R.R."/>
            <person name="La Ragione R."/>
            <person name="Hildebrand F."/>
            <person name="Pallen M.J."/>
        </authorList>
    </citation>
    <scope>NUCLEOTIDE SEQUENCE</scope>
    <source>
        <strain evidence="4">ChiHcec3-6078</strain>
    </source>
</reference>
<dbReference type="InterPro" id="IPR058709">
    <property type="entry name" value="BSH_RND-rel"/>
</dbReference>
<dbReference type="Proteomes" id="UP000824090">
    <property type="component" value="Unassembled WGS sequence"/>
</dbReference>
<feature type="transmembrane region" description="Helical" evidence="1">
    <location>
        <begin position="12"/>
        <end position="33"/>
    </location>
</feature>
<gene>
    <name evidence="4" type="ORF">IAC50_00420</name>
</gene>
<keyword evidence="1" id="KW-0472">Membrane</keyword>
<dbReference type="Gene3D" id="2.40.420.20">
    <property type="match status" value="1"/>
</dbReference>
<proteinExistence type="predicted"/>
<dbReference type="Pfam" id="PF26018">
    <property type="entry name" value="BSH_RND_rel"/>
    <property type="match status" value="1"/>
</dbReference>
<accession>A0A9D1HZ45</accession>
<evidence type="ECO:0000259" key="3">
    <source>
        <dbReference type="Pfam" id="PF26018"/>
    </source>
</evidence>
<keyword evidence="1" id="KW-1133">Transmembrane helix</keyword>
<evidence type="ECO:0000256" key="1">
    <source>
        <dbReference type="SAM" id="Phobius"/>
    </source>
</evidence>
<organism evidence="4 5">
    <name type="scientific">Candidatus Allocopromorpha excrementigallinarum</name>
    <dbReference type="NCBI Taxonomy" id="2840742"/>
    <lineage>
        <taxon>Bacteria</taxon>
        <taxon>Bacillati</taxon>
        <taxon>Bacillota</taxon>
        <taxon>Clostridia</taxon>
        <taxon>Eubacteriales</taxon>
        <taxon>Eubacteriaceae</taxon>
        <taxon>Eubacteriaceae incertae sedis</taxon>
        <taxon>Candidatus Allocopromorpha</taxon>
    </lineage>
</organism>
<keyword evidence="1" id="KW-0812">Transmembrane</keyword>
<evidence type="ECO:0000313" key="5">
    <source>
        <dbReference type="Proteomes" id="UP000824090"/>
    </source>
</evidence>
<evidence type="ECO:0000313" key="4">
    <source>
        <dbReference type="EMBL" id="HIU24947.1"/>
    </source>
</evidence>
<dbReference type="InterPro" id="IPR058729">
    <property type="entry name" value="Beta-barrel_RND-rel"/>
</dbReference>
<name>A0A9D1HZ45_9FIRM</name>
<dbReference type="Pfam" id="PF26011">
    <property type="entry name" value="Beta-barrel_RND_rel"/>
    <property type="match status" value="1"/>
</dbReference>
<comment type="caution">
    <text evidence="4">The sequence shown here is derived from an EMBL/GenBank/DDBJ whole genome shotgun (WGS) entry which is preliminary data.</text>
</comment>
<dbReference type="EMBL" id="DVMP01000008">
    <property type="protein sequence ID" value="HIU24947.1"/>
    <property type="molecule type" value="Genomic_DNA"/>
</dbReference>
<sequence>MKIKLKNKTKRAICIYVIVLLLLYIVVEILPSVTDIFETTQILEPGNLTLSYETTGYFIKEEAVGIAAESGSIAYLVEEKTAVKKGYPVVSVEPSESASRENPRYTEYTDKLKGFEGLSTDYNAPISGIFSLYIDGYEDYFTFANMEKVKRSTVESLSYKTVDTERSSVLEGEPVYKISGDDNWYILCWVDEETASGYEEGRKVELQLPEGNVEADIYKIKEEKDGFRVIFHLDVYYEAFAESRAEEMTIVTSDNDGLIVDNKCIIEKDGKKGVYVRNKNGEYEFKQIKVISSNGEESVIEDATFIDEEGNQVYTVDVYDEVLKHPQSALEEDEEKEN</sequence>
<evidence type="ECO:0008006" key="6">
    <source>
        <dbReference type="Google" id="ProtNLM"/>
    </source>
</evidence>
<evidence type="ECO:0000259" key="2">
    <source>
        <dbReference type="Pfam" id="PF26011"/>
    </source>
</evidence>
<reference evidence="4" key="1">
    <citation type="submission" date="2020-10" db="EMBL/GenBank/DDBJ databases">
        <authorList>
            <person name="Gilroy R."/>
        </authorList>
    </citation>
    <scope>NUCLEOTIDE SEQUENCE</scope>
    <source>
        <strain evidence="4">ChiHcec3-6078</strain>
    </source>
</reference>
<feature type="domain" description="RND related barrel-sandwich hybrid" evidence="3">
    <location>
        <begin position="63"/>
        <end position="179"/>
    </location>
</feature>
<feature type="domain" description="RND related beta-barrel" evidence="2">
    <location>
        <begin position="184"/>
        <end position="253"/>
    </location>
</feature>
<dbReference type="AlphaFoldDB" id="A0A9D1HZ45"/>
<protein>
    <recommendedName>
        <fullName evidence="6">Membrane fusion protein</fullName>
    </recommendedName>
</protein>